<dbReference type="GO" id="GO:0015128">
    <property type="term" value="F:gluconate transmembrane transporter activity"/>
    <property type="evidence" value="ECO:0007669"/>
    <property type="project" value="InterPro"/>
</dbReference>
<evidence type="ECO:0000313" key="4">
    <source>
        <dbReference type="EMBL" id="RXI57138.1"/>
    </source>
</evidence>
<dbReference type="AlphaFoldDB" id="A0A4Q0V9Y0"/>
<organism evidence="3 6">
    <name type="scientific">Clostridium tetani</name>
    <dbReference type="NCBI Taxonomy" id="1513"/>
    <lineage>
        <taxon>Bacteria</taxon>
        <taxon>Bacillati</taxon>
        <taxon>Bacillota</taxon>
        <taxon>Clostridia</taxon>
        <taxon>Eubacteriales</taxon>
        <taxon>Clostridiaceae</taxon>
        <taxon>Clostridium</taxon>
    </lineage>
</organism>
<dbReference type="InterPro" id="IPR003474">
    <property type="entry name" value="Glcn_transporter"/>
</dbReference>
<feature type="transmembrane region" description="Helical" evidence="1">
    <location>
        <begin position="278"/>
        <end position="302"/>
    </location>
</feature>
<dbReference type="Pfam" id="PF02447">
    <property type="entry name" value="GntP_permease"/>
    <property type="match status" value="1"/>
</dbReference>
<feature type="transmembrane region" description="Helical" evidence="1">
    <location>
        <begin position="441"/>
        <end position="464"/>
    </location>
</feature>
<keyword evidence="1" id="KW-1133">Transmembrane helix</keyword>
<name>A0A4Q0V9Y0_CLOTA</name>
<dbReference type="Proteomes" id="UP000290921">
    <property type="component" value="Unassembled WGS sequence"/>
</dbReference>
<proteinExistence type="predicted"/>
<accession>A0A4Q0V9Y0</accession>
<dbReference type="RefSeq" id="WP_023437546.1">
    <property type="nucleotide sequence ID" value="NZ_AP026818.1"/>
</dbReference>
<reference evidence="5 6" key="1">
    <citation type="submission" date="2018-06" db="EMBL/GenBank/DDBJ databases">
        <title>Genome conservation of Clostridium tetani.</title>
        <authorList>
            <person name="Bruggemann H."/>
            <person name="Popoff M.R."/>
        </authorList>
    </citation>
    <scope>NUCLEOTIDE SEQUENCE [LARGE SCALE GENOMIC DNA]</scope>
    <source>
        <strain evidence="3 6">2017.061</strain>
        <strain evidence="4 5">63.05</strain>
    </source>
</reference>
<dbReference type="EMBL" id="QMAP01000013">
    <property type="protein sequence ID" value="RXI45395.1"/>
    <property type="molecule type" value="Genomic_DNA"/>
</dbReference>
<evidence type="ECO:0000313" key="3">
    <source>
        <dbReference type="EMBL" id="RXI45395.1"/>
    </source>
</evidence>
<feature type="transmembrane region" description="Helical" evidence="1">
    <location>
        <begin position="104"/>
        <end position="137"/>
    </location>
</feature>
<feature type="transmembrane region" description="Helical" evidence="1">
    <location>
        <begin position="236"/>
        <end position="258"/>
    </location>
</feature>
<dbReference type="GO" id="GO:0005886">
    <property type="term" value="C:plasma membrane"/>
    <property type="evidence" value="ECO:0007669"/>
    <property type="project" value="TreeGrafter"/>
</dbReference>
<feature type="transmembrane region" description="Helical" evidence="1">
    <location>
        <begin position="144"/>
        <end position="162"/>
    </location>
</feature>
<feature type="transmembrane region" description="Helical" evidence="1">
    <location>
        <begin position="30"/>
        <end position="50"/>
    </location>
</feature>
<evidence type="ECO:0000313" key="6">
    <source>
        <dbReference type="Proteomes" id="UP000290921"/>
    </source>
</evidence>
<reference evidence="2 7" key="2">
    <citation type="submission" date="2022-09" db="EMBL/GenBank/DDBJ databases">
        <title>complete genome sequences of Clostridium tetani str. KHSU-234311-028 isolated from soil.</title>
        <authorList>
            <person name="Sekizuka T."/>
            <person name="Shitada C."/>
            <person name="Takahashi M."/>
            <person name="Kuroda M."/>
        </authorList>
    </citation>
    <scope>NUCLEOTIDE SEQUENCE [LARGE SCALE GENOMIC DNA]</scope>
    <source>
        <strain evidence="2 7">KHSU-234311-028</strain>
    </source>
</reference>
<keyword evidence="1" id="KW-0472">Membrane</keyword>
<evidence type="ECO:0000256" key="1">
    <source>
        <dbReference type="SAM" id="Phobius"/>
    </source>
</evidence>
<dbReference type="PANTHER" id="PTHR30354:SF7">
    <property type="entry name" value="BLL7963 PROTEIN"/>
    <property type="match status" value="1"/>
</dbReference>
<dbReference type="Proteomes" id="UP001321763">
    <property type="component" value="Chromosome"/>
</dbReference>
<dbReference type="EMBL" id="QMAU01000025">
    <property type="protein sequence ID" value="RXI57138.1"/>
    <property type="molecule type" value="Genomic_DNA"/>
</dbReference>
<gene>
    <name evidence="3" type="ORF">DP130_12350</name>
    <name evidence="4" type="ORF">DP131_06100</name>
    <name evidence="2" type="ORF">K234311028_05290</name>
</gene>
<evidence type="ECO:0000313" key="2">
    <source>
        <dbReference type="EMBL" id="BDR80283.1"/>
    </source>
</evidence>
<sequence length="465" mass="48725">MLGVIGIILSLVLLMYLAYRGITVLILAPILSLLAALISTIGGDGVPLMATYTEIFMKSFAGYCKAYFPIFLLGAIFGKIMDDSGAAKSISHNIAKKLGKDKAMIAVVLSCAILTYGGVSLFVVAFAVYPIAVALFIEADIPKRLIPGTIALGAFTFTMTALPGTPQIQNAIPMPFFGTDAYAAPILGIIGALLMGGFGMTWLTYRAKKAKANGEGYGEHSGDIVEGFKEEDLPPFISSILPIILVLVINLILSRFVFVEGRYDGSYLTQKPYNTTLSTLAGGWSLIISLVISIITAIALNYKRFKEVKGSLNDGAIGSLLAIVNTASEVGYGNVIQSLAAFGIVKTAILGISSNPIIAEALSVNILAGITGSASGGMSIALGTLGSTYLEMALEMGINPQVLHRIATLACGGLDTLPHNGAVITLLAICGMTHKESYLDIGMVSLVLPILSTVIVIIFAIMGVV</sequence>
<evidence type="ECO:0000313" key="5">
    <source>
        <dbReference type="Proteomes" id="UP000290273"/>
    </source>
</evidence>
<dbReference type="PANTHER" id="PTHR30354">
    <property type="entry name" value="GNT FAMILY GLUCONATE TRANSPORTER"/>
    <property type="match status" value="1"/>
</dbReference>
<protein>
    <submittedName>
        <fullName evidence="2">Citrate transporter</fullName>
    </submittedName>
    <submittedName>
        <fullName evidence="3">GntP family permease</fullName>
    </submittedName>
</protein>
<evidence type="ECO:0000313" key="7">
    <source>
        <dbReference type="Proteomes" id="UP001321763"/>
    </source>
</evidence>
<keyword evidence="1" id="KW-0812">Transmembrane</keyword>
<feature type="transmembrane region" description="Helical" evidence="1">
    <location>
        <begin position="62"/>
        <end position="81"/>
    </location>
</feature>
<dbReference type="EMBL" id="AP026818">
    <property type="protein sequence ID" value="BDR80283.1"/>
    <property type="molecule type" value="Genomic_DNA"/>
</dbReference>
<dbReference type="Proteomes" id="UP000290273">
    <property type="component" value="Unassembled WGS sequence"/>
</dbReference>
<feature type="transmembrane region" description="Helical" evidence="1">
    <location>
        <begin position="182"/>
        <end position="203"/>
    </location>
</feature>